<dbReference type="InterPro" id="IPR017946">
    <property type="entry name" value="PLC-like_Pdiesterase_TIM-brl"/>
</dbReference>
<evidence type="ECO:0000313" key="2">
    <source>
        <dbReference type="Proteomes" id="UP001165065"/>
    </source>
</evidence>
<name>A0A9W7GQY9_9STRA</name>
<dbReference type="GO" id="GO:0006629">
    <property type="term" value="P:lipid metabolic process"/>
    <property type="evidence" value="ECO:0007669"/>
    <property type="project" value="InterPro"/>
</dbReference>
<dbReference type="AlphaFoldDB" id="A0A9W7GQY9"/>
<dbReference type="GO" id="GO:0008081">
    <property type="term" value="F:phosphoric diester hydrolase activity"/>
    <property type="evidence" value="ECO:0007669"/>
    <property type="project" value="InterPro"/>
</dbReference>
<organism evidence="1 2">
    <name type="scientific">Triparma columacea</name>
    <dbReference type="NCBI Taxonomy" id="722753"/>
    <lineage>
        <taxon>Eukaryota</taxon>
        <taxon>Sar</taxon>
        <taxon>Stramenopiles</taxon>
        <taxon>Ochrophyta</taxon>
        <taxon>Bolidophyceae</taxon>
        <taxon>Parmales</taxon>
        <taxon>Triparmaceae</taxon>
        <taxon>Triparma</taxon>
    </lineage>
</organism>
<reference evidence="2" key="1">
    <citation type="journal article" date="2023" name="Commun. Biol.">
        <title>Genome analysis of Parmales, the sister group of diatoms, reveals the evolutionary specialization of diatoms from phago-mixotrophs to photoautotrophs.</title>
        <authorList>
            <person name="Ban H."/>
            <person name="Sato S."/>
            <person name="Yoshikawa S."/>
            <person name="Yamada K."/>
            <person name="Nakamura Y."/>
            <person name="Ichinomiya M."/>
            <person name="Sato N."/>
            <person name="Blanc-Mathieu R."/>
            <person name="Endo H."/>
            <person name="Kuwata A."/>
            <person name="Ogata H."/>
        </authorList>
    </citation>
    <scope>NUCLEOTIDE SEQUENCE [LARGE SCALE GENOMIC DNA]</scope>
</reference>
<gene>
    <name evidence="1" type="ORF">TrCOL_g6110</name>
</gene>
<dbReference type="EMBL" id="BRYA01000471">
    <property type="protein sequence ID" value="GMI49178.1"/>
    <property type="molecule type" value="Genomic_DNA"/>
</dbReference>
<comment type="caution">
    <text evidence="1">The sequence shown here is derived from an EMBL/GenBank/DDBJ whole genome shotgun (WGS) entry which is preliminary data.</text>
</comment>
<dbReference type="OrthoDB" id="4153866at2759"/>
<dbReference type="SUPFAM" id="SSF51695">
    <property type="entry name" value="PLC-like phosphodiesterases"/>
    <property type="match status" value="1"/>
</dbReference>
<protein>
    <submittedName>
        <fullName evidence="1">Uncharacterized protein</fullName>
    </submittedName>
</protein>
<keyword evidence="2" id="KW-1185">Reference proteome</keyword>
<evidence type="ECO:0000313" key="1">
    <source>
        <dbReference type="EMBL" id="GMI49178.1"/>
    </source>
</evidence>
<sequence length="341" mass="38641">MVWRHGHAHNDYEQEEPLRSALRAGIRSIEVDVFPPTFSRKSGFPIRSEAPSRCLVAHTKWGVSNDKDIVDLYVEPLREYLNSLVAGRGDNVRRRYKIVRFLSHLKDARLEGVTNTNGGAMPEGVRPVNLLIDIKRSPKTVLPVLLDNLRPLREWMTTYDEKGNVKEGLIKVVLSGDLGAVKGEMERYFVKKECGRLDCKDEFGGEGRMLPNLEGAGKEGVFFIDGRVSDLKRGRRGGKQVRIEPTTVDEQGLSIPCISFNYKGLLYSSIIRGKTRNRRISEITRKAHSEGKRVRAFALPNSEGAWEDALRNGVDIISVDDHQGFREFCKKKSQREKEGFF</sequence>
<accession>A0A9W7GQY9</accession>
<dbReference type="Proteomes" id="UP001165065">
    <property type="component" value="Unassembled WGS sequence"/>
</dbReference>
<proteinExistence type="predicted"/>